<comment type="caution">
    <text evidence="1">The sequence shown here is derived from an EMBL/GenBank/DDBJ whole genome shotgun (WGS) entry which is preliminary data.</text>
</comment>
<dbReference type="EMBL" id="JACHVC010000007">
    <property type="protein sequence ID" value="MBC2605936.1"/>
    <property type="molecule type" value="Genomic_DNA"/>
</dbReference>
<sequence>MLATLALLFSFNPLDAKSWKEAIDSDPDWYRSEEAHSYCEAVLAYQYPSGGWPKNHDMSHAPSATQKEKLAVYSRKGTIDNGATYSQIEFLAKYHSANQDPASREAAVRGFRFLLEAQYDNGGWPMFYPLLGSYHDNITFNDNAIAGVLNLLMDVRKGKKSYEFINDELRSELRLSLERGIQNVLDCQVRQNGKPTVWAAQHDPVTLRPAAARAFEPASLSGAESVELAKFLMRVSPPNQEIKDAIEGAMTWLDEHAIYGLELRYNEDKSDRFLVTAPDAPRMWARFYELETNRPIFTGRDSAIHYEFMEIERERRAGYAYYGTWAEKVLAKNYPEWRAKWINENGQLTTRN</sequence>
<name>A0A7X1B5D5_9BACT</name>
<dbReference type="AlphaFoldDB" id="A0A7X1B5D5"/>
<evidence type="ECO:0000313" key="1">
    <source>
        <dbReference type="EMBL" id="MBC2605936.1"/>
    </source>
</evidence>
<evidence type="ECO:0000313" key="2">
    <source>
        <dbReference type="Proteomes" id="UP000526501"/>
    </source>
</evidence>
<accession>A0A7X1B5D5</accession>
<protein>
    <submittedName>
        <fullName evidence="1">Pectate lyase</fullName>
        <ecNumber evidence="1">4.2.2.2</ecNumber>
    </submittedName>
</protein>
<keyword evidence="2" id="KW-1185">Reference proteome</keyword>
<dbReference type="Proteomes" id="UP000526501">
    <property type="component" value="Unassembled WGS sequence"/>
</dbReference>
<reference evidence="1 2" key="1">
    <citation type="submission" date="2020-07" db="EMBL/GenBank/DDBJ databases">
        <authorList>
            <person name="Feng X."/>
        </authorList>
    </citation>
    <scope>NUCLEOTIDE SEQUENCE [LARGE SCALE GENOMIC DNA]</scope>
    <source>
        <strain evidence="1 2">JCM23202</strain>
    </source>
</reference>
<dbReference type="InterPro" id="IPR012669">
    <property type="entry name" value="Pectate_lyase"/>
</dbReference>
<dbReference type="GO" id="GO:0030570">
    <property type="term" value="F:pectate lyase activity"/>
    <property type="evidence" value="ECO:0007669"/>
    <property type="project" value="UniProtKB-EC"/>
</dbReference>
<dbReference type="RefSeq" id="WP_185659823.1">
    <property type="nucleotide sequence ID" value="NZ_JACHVC010000007.1"/>
</dbReference>
<dbReference type="SUPFAM" id="SSF81853">
    <property type="entry name" value="Family 10 polysaccharide lyase"/>
    <property type="match status" value="1"/>
</dbReference>
<dbReference type="Pfam" id="PF09492">
    <property type="entry name" value="Pec_lyase"/>
    <property type="match status" value="1"/>
</dbReference>
<organism evidence="1 2">
    <name type="scientific">Pelagicoccus albus</name>
    <dbReference type="NCBI Taxonomy" id="415222"/>
    <lineage>
        <taxon>Bacteria</taxon>
        <taxon>Pseudomonadati</taxon>
        <taxon>Verrucomicrobiota</taxon>
        <taxon>Opitutia</taxon>
        <taxon>Puniceicoccales</taxon>
        <taxon>Pelagicoccaceae</taxon>
        <taxon>Pelagicoccus</taxon>
    </lineage>
</organism>
<dbReference type="NCBIfam" id="TIGR02474">
    <property type="entry name" value="pec_lyase"/>
    <property type="match status" value="1"/>
</dbReference>
<dbReference type="Gene3D" id="1.50.10.20">
    <property type="match status" value="1"/>
</dbReference>
<gene>
    <name evidence="1" type="primary">pelA</name>
    <name evidence="1" type="ORF">H5P27_07755</name>
</gene>
<proteinExistence type="predicted"/>
<keyword evidence="1" id="KW-0456">Lyase</keyword>
<dbReference type="EC" id="4.2.2.2" evidence="1"/>